<keyword evidence="7 9" id="KW-1133">Transmembrane helix</keyword>
<keyword evidence="4 9" id="KW-1003">Cell membrane</keyword>
<comment type="similarity">
    <text evidence="2 9">Belongs to the membrane fusion protein (MFP) (TC 8.A.1) family.</text>
</comment>
<evidence type="ECO:0000256" key="4">
    <source>
        <dbReference type="ARBA" id="ARBA00022475"/>
    </source>
</evidence>
<dbReference type="Pfam" id="PF25994">
    <property type="entry name" value="HH_AprE"/>
    <property type="match status" value="1"/>
</dbReference>
<keyword evidence="3 9" id="KW-0813">Transport</keyword>
<keyword evidence="5 9" id="KW-0997">Cell inner membrane</keyword>
<evidence type="ECO:0000256" key="8">
    <source>
        <dbReference type="ARBA" id="ARBA00023136"/>
    </source>
</evidence>
<feature type="domain" description="AprE-like long alpha-helical hairpin" evidence="10">
    <location>
        <begin position="112"/>
        <end position="299"/>
    </location>
</feature>
<evidence type="ECO:0000313" key="12">
    <source>
        <dbReference type="EMBL" id="WWM66850.1"/>
    </source>
</evidence>
<keyword evidence="13" id="KW-1185">Reference proteome</keyword>
<dbReference type="Proteomes" id="UP001372714">
    <property type="component" value="Chromosome"/>
</dbReference>
<keyword evidence="6 9" id="KW-0812">Transmembrane</keyword>
<evidence type="ECO:0000256" key="5">
    <source>
        <dbReference type="ARBA" id="ARBA00022519"/>
    </source>
</evidence>
<dbReference type="PANTHER" id="PTHR30386:SF17">
    <property type="entry name" value="ALKALINE PROTEASE SECRETION PROTEIN APRE"/>
    <property type="match status" value="1"/>
</dbReference>
<dbReference type="InterPro" id="IPR010129">
    <property type="entry name" value="T1SS_HlyD"/>
</dbReference>
<dbReference type="Gene3D" id="2.40.50.100">
    <property type="match status" value="1"/>
</dbReference>
<evidence type="ECO:0000256" key="9">
    <source>
        <dbReference type="RuleBase" id="RU365093"/>
    </source>
</evidence>
<reference evidence="12 13" key="1">
    <citation type="submission" date="2024-02" db="EMBL/GenBank/DDBJ databases">
        <title>The whole genome sequence of Pseudomonas benzopyrenica MLY92.</title>
        <authorList>
            <person name="Liu Y."/>
        </authorList>
    </citation>
    <scope>NUCLEOTIDE SEQUENCE [LARGE SCALE GENOMIC DNA]</scope>
    <source>
        <strain evidence="12 13">MLY92</strain>
    </source>
</reference>
<evidence type="ECO:0000259" key="10">
    <source>
        <dbReference type="Pfam" id="PF25994"/>
    </source>
</evidence>
<dbReference type="EMBL" id="CP145723">
    <property type="protein sequence ID" value="WWM66850.1"/>
    <property type="molecule type" value="Genomic_DNA"/>
</dbReference>
<dbReference type="RefSeq" id="WP_338545614.1">
    <property type="nucleotide sequence ID" value="NZ_CP145723.1"/>
</dbReference>
<gene>
    <name evidence="12" type="ORF">V6W80_00725</name>
</gene>
<evidence type="ECO:0000259" key="11">
    <source>
        <dbReference type="Pfam" id="PF26002"/>
    </source>
</evidence>
<evidence type="ECO:0000256" key="2">
    <source>
        <dbReference type="ARBA" id="ARBA00009477"/>
    </source>
</evidence>
<dbReference type="Gene3D" id="2.40.30.170">
    <property type="match status" value="1"/>
</dbReference>
<organism evidence="12 13">
    <name type="scientific">Pseudomonas benzopyrenica</name>
    <dbReference type="NCBI Taxonomy" id="2993566"/>
    <lineage>
        <taxon>Bacteria</taxon>
        <taxon>Pseudomonadati</taxon>
        <taxon>Pseudomonadota</taxon>
        <taxon>Gammaproteobacteria</taxon>
        <taxon>Pseudomonadales</taxon>
        <taxon>Pseudomonadaceae</taxon>
        <taxon>Pseudomonas</taxon>
    </lineage>
</organism>
<dbReference type="InterPro" id="IPR050739">
    <property type="entry name" value="MFP"/>
</dbReference>
<name>A0ABZ2FQ69_9PSED</name>
<dbReference type="PANTHER" id="PTHR30386">
    <property type="entry name" value="MEMBRANE FUSION SUBUNIT OF EMRAB-TOLC MULTIDRUG EFFLUX PUMP"/>
    <property type="match status" value="1"/>
</dbReference>
<evidence type="ECO:0000256" key="1">
    <source>
        <dbReference type="ARBA" id="ARBA00004377"/>
    </source>
</evidence>
<protein>
    <recommendedName>
        <fullName evidence="9">Membrane fusion protein (MFP) family protein</fullName>
    </recommendedName>
</protein>
<dbReference type="PRINTS" id="PR01490">
    <property type="entry name" value="RTXTOXIND"/>
</dbReference>
<comment type="subcellular location">
    <subcellularLocation>
        <location evidence="1 9">Cell inner membrane</location>
        <topology evidence="1 9">Single-pass membrane protein</topology>
    </subcellularLocation>
</comment>
<evidence type="ECO:0000256" key="7">
    <source>
        <dbReference type="ARBA" id="ARBA00022989"/>
    </source>
</evidence>
<dbReference type="Pfam" id="PF26002">
    <property type="entry name" value="Beta-barrel_AprE"/>
    <property type="match status" value="1"/>
</dbReference>
<proteinExistence type="inferred from homology"/>
<evidence type="ECO:0000256" key="6">
    <source>
        <dbReference type="ARBA" id="ARBA00022692"/>
    </source>
</evidence>
<dbReference type="InterPro" id="IPR058781">
    <property type="entry name" value="HH_AprE-like"/>
</dbReference>
<dbReference type="SUPFAM" id="SSF111369">
    <property type="entry name" value="HlyD-like secretion proteins"/>
    <property type="match status" value="1"/>
</dbReference>
<dbReference type="NCBIfam" id="TIGR01843">
    <property type="entry name" value="type_I_hlyD"/>
    <property type="match status" value="1"/>
</dbReference>
<evidence type="ECO:0000313" key="13">
    <source>
        <dbReference type="Proteomes" id="UP001372714"/>
    </source>
</evidence>
<feature type="domain" description="AprE-like beta-barrel" evidence="11">
    <location>
        <begin position="341"/>
        <end position="430"/>
    </location>
</feature>
<evidence type="ECO:0000256" key="3">
    <source>
        <dbReference type="ARBA" id="ARBA00022448"/>
    </source>
</evidence>
<dbReference type="InterPro" id="IPR058982">
    <property type="entry name" value="Beta-barrel_AprE"/>
</dbReference>
<keyword evidence="8 9" id="KW-0472">Membrane</keyword>
<sequence>MGIPEQTPFAQPVKEENEQLEKIANSPVSVSDKRFRLFGYATIFVTFGLFGGWAAFAPLDSAASAQGVVTVKSSRKSVQHLEGGIVKELLVRDGDHVQRGQPLLVLDTTQIQSEYEIVKSQIIAIQAAISRLQAERDSLDNVTYKDVIEPGSERTLAVEANELGLFRARKASRLGQVSVLSEKNSQLQQQIIGLRKVIQTKQLLVSSYSKEIGELQELLKQGYVDKQRLTELQRDRDSLLSQLAEHQSDITRTELQISENKLQILQVQKDFSSDVVRQLSENLPKMLDLKARLTALEDRSERTVIRSPDDGIVMDMTVHTIGGVVRPATPIMEIVPDNSDLVIEARLKPNDIDRVRPGKYAEVRFNTFHNPHTLVVDGEVAKVSADRLSDERTGEPYYKAQVVLTEEGRKQMGPNKMVPGMPADVLINTGSRTMLQYLLQPATDAIAHSLIEE</sequence>
<accession>A0ABZ2FQ69</accession>
<feature type="transmembrane region" description="Helical" evidence="9">
    <location>
        <begin position="37"/>
        <end position="56"/>
    </location>
</feature>